<proteinExistence type="predicted"/>
<name>A0A0C9WIK4_9AGAR</name>
<dbReference type="HOGENOM" id="CLU_1245550_0_0_1"/>
<dbReference type="AlphaFoldDB" id="A0A0C9WIK4"/>
<gene>
    <name evidence="2" type="ORF">K443DRAFT_412776</name>
</gene>
<sequence length="222" mass="25241">MKLTVHICFCHHRQGLCRFLVMSRLTKKTSRASPELPPRNPTKTSLQKPQPIPPLGGSVRAVEDEIESAVGIIATSLTLRTSILRLKDLMATLIGRAIKVEAGMQWPSVQPCWVRDTFYMLLLHPSFVFESFLDLALSTLRGFALSGPINHLERVEEGEDLGDDWMQTIMKSQRICQHHANKDETMTPDHDFELFFYFSASRCGTVAVFVFTCAEWMTEPHY</sequence>
<feature type="region of interest" description="Disordered" evidence="1">
    <location>
        <begin position="30"/>
        <end position="54"/>
    </location>
</feature>
<protein>
    <submittedName>
        <fullName evidence="2">Uncharacterized protein</fullName>
    </submittedName>
</protein>
<evidence type="ECO:0000313" key="2">
    <source>
        <dbReference type="EMBL" id="KIJ93099.1"/>
    </source>
</evidence>
<reference evidence="2 3" key="1">
    <citation type="submission" date="2014-04" db="EMBL/GenBank/DDBJ databases">
        <authorList>
            <consortium name="DOE Joint Genome Institute"/>
            <person name="Kuo A."/>
            <person name="Kohler A."/>
            <person name="Nagy L.G."/>
            <person name="Floudas D."/>
            <person name="Copeland A."/>
            <person name="Barry K.W."/>
            <person name="Cichocki N."/>
            <person name="Veneault-Fourrey C."/>
            <person name="LaButti K."/>
            <person name="Lindquist E.A."/>
            <person name="Lipzen A."/>
            <person name="Lundell T."/>
            <person name="Morin E."/>
            <person name="Murat C."/>
            <person name="Sun H."/>
            <person name="Tunlid A."/>
            <person name="Henrissat B."/>
            <person name="Grigoriev I.V."/>
            <person name="Hibbett D.S."/>
            <person name="Martin F."/>
            <person name="Nordberg H.P."/>
            <person name="Cantor M.N."/>
            <person name="Hua S.X."/>
        </authorList>
    </citation>
    <scope>NUCLEOTIDE SEQUENCE [LARGE SCALE GENOMIC DNA]</scope>
    <source>
        <strain evidence="2 3">LaAM-08-1</strain>
    </source>
</reference>
<reference evidence="3" key="2">
    <citation type="submission" date="2015-01" db="EMBL/GenBank/DDBJ databases">
        <title>Evolutionary Origins and Diversification of the Mycorrhizal Mutualists.</title>
        <authorList>
            <consortium name="DOE Joint Genome Institute"/>
            <consortium name="Mycorrhizal Genomics Consortium"/>
            <person name="Kohler A."/>
            <person name="Kuo A."/>
            <person name="Nagy L.G."/>
            <person name="Floudas D."/>
            <person name="Copeland A."/>
            <person name="Barry K.W."/>
            <person name="Cichocki N."/>
            <person name="Veneault-Fourrey C."/>
            <person name="LaButti K."/>
            <person name="Lindquist E.A."/>
            <person name="Lipzen A."/>
            <person name="Lundell T."/>
            <person name="Morin E."/>
            <person name="Murat C."/>
            <person name="Riley R."/>
            <person name="Ohm R."/>
            <person name="Sun H."/>
            <person name="Tunlid A."/>
            <person name="Henrissat B."/>
            <person name="Grigoriev I.V."/>
            <person name="Hibbett D.S."/>
            <person name="Martin F."/>
        </authorList>
    </citation>
    <scope>NUCLEOTIDE SEQUENCE [LARGE SCALE GENOMIC DNA]</scope>
    <source>
        <strain evidence="3">LaAM-08-1</strain>
    </source>
</reference>
<keyword evidence="3" id="KW-1185">Reference proteome</keyword>
<evidence type="ECO:0000256" key="1">
    <source>
        <dbReference type="SAM" id="MobiDB-lite"/>
    </source>
</evidence>
<accession>A0A0C9WIK4</accession>
<organism evidence="2 3">
    <name type="scientific">Laccaria amethystina LaAM-08-1</name>
    <dbReference type="NCBI Taxonomy" id="1095629"/>
    <lineage>
        <taxon>Eukaryota</taxon>
        <taxon>Fungi</taxon>
        <taxon>Dikarya</taxon>
        <taxon>Basidiomycota</taxon>
        <taxon>Agaricomycotina</taxon>
        <taxon>Agaricomycetes</taxon>
        <taxon>Agaricomycetidae</taxon>
        <taxon>Agaricales</taxon>
        <taxon>Agaricineae</taxon>
        <taxon>Hydnangiaceae</taxon>
        <taxon>Laccaria</taxon>
    </lineage>
</organism>
<evidence type="ECO:0000313" key="3">
    <source>
        <dbReference type="Proteomes" id="UP000054477"/>
    </source>
</evidence>
<dbReference type="EMBL" id="KN838865">
    <property type="protein sequence ID" value="KIJ93099.1"/>
    <property type="molecule type" value="Genomic_DNA"/>
</dbReference>
<dbReference type="Proteomes" id="UP000054477">
    <property type="component" value="Unassembled WGS sequence"/>
</dbReference>